<keyword evidence="4 8" id="KW-0808">Transferase</keyword>
<evidence type="ECO:0000256" key="9">
    <source>
        <dbReference type="SAM" id="Coils"/>
    </source>
</evidence>
<evidence type="ECO:0000256" key="5">
    <source>
        <dbReference type="ARBA" id="ARBA00022692"/>
    </source>
</evidence>
<evidence type="ECO:0000256" key="8">
    <source>
        <dbReference type="RuleBase" id="RU366017"/>
    </source>
</evidence>
<evidence type="ECO:0000313" key="11">
    <source>
        <dbReference type="EMBL" id="KAH7964014.1"/>
    </source>
</evidence>
<keyword evidence="9" id="KW-0175">Coiled coil</keyword>
<comment type="caution">
    <text evidence="11">The sequence shown here is derived from an EMBL/GenBank/DDBJ whole genome shotgun (WGS) entry which is preliminary data.</text>
</comment>
<evidence type="ECO:0000256" key="6">
    <source>
        <dbReference type="ARBA" id="ARBA00022989"/>
    </source>
</evidence>
<evidence type="ECO:0000256" key="7">
    <source>
        <dbReference type="ARBA" id="ARBA00023136"/>
    </source>
</evidence>
<evidence type="ECO:0000256" key="1">
    <source>
        <dbReference type="ARBA" id="ARBA00004167"/>
    </source>
</evidence>
<evidence type="ECO:0000313" key="12">
    <source>
        <dbReference type="Proteomes" id="UP000821866"/>
    </source>
</evidence>
<gene>
    <name evidence="11" type="ORF">HPB51_027743</name>
</gene>
<keyword evidence="6" id="KW-1133">Transmembrane helix</keyword>
<keyword evidence="5" id="KW-0812">Transmembrane</keyword>
<organism evidence="11 12">
    <name type="scientific">Rhipicephalus microplus</name>
    <name type="common">Cattle tick</name>
    <name type="synonym">Boophilus microplus</name>
    <dbReference type="NCBI Taxonomy" id="6941"/>
    <lineage>
        <taxon>Eukaryota</taxon>
        <taxon>Metazoa</taxon>
        <taxon>Ecdysozoa</taxon>
        <taxon>Arthropoda</taxon>
        <taxon>Chelicerata</taxon>
        <taxon>Arachnida</taxon>
        <taxon>Acari</taxon>
        <taxon>Parasitiformes</taxon>
        <taxon>Ixodida</taxon>
        <taxon>Ixodoidea</taxon>
        <taxon>Ixodidae</taxon>
        <taxon>Rhipicephalinae</taxon>
        <taxon>Rhipicephalus</taxon>
        <taxon>Boophilus</taxon>
    </lineage>
</organism>
<keyword evidence="12" id="KW-1185">Reference proteome</keyword>
<protein>
    <recommendedName>
        <fullName evidence="8">Glycosyltransferase family 92 protein</fullName>
        <ecNumber evidence="8">2.4.1.-</ecNumber>
    </recommendedName>
</protein>
<evidence type="ECO:0000256" key="10">
    <source>
        <dbReference type="SAM" id="MobiDB-lite"/>
    </source>
</evidence>
<dbReference type="GO" id="GO:0016757">
    <property type="term" value="F:glycosyltransferase activity"/>
    <property type="evidence" value="ECO:0007669"/>
    <property type="project" value="UniProtKB-UniRule"/>
</dbReference>
<keyword evidence="7" id="KW-0472">Membrane</keyword>
<dbReference type="Pfam" id="PF01697">
    <property type="entry name" value="Glyco_transf_92"/>
    <property type="match status" value="1"/>
</dbReference>
<keyword evidence="3 8" id="KW-0328">Glycosyltransferase</keyword>
<feature type="compositionally biased region" description="Basic and acidic residues" evidence="10">
    <location>
        <begin position="62"/>
        <end position="72"/>
    </location>
</feature>
<sequence>MGLEGDELKAWLDEREARAREERAAEREARKERMEQAELERKLEAECQKTIQLRLQLAQVEGARDPRRRTMVDRATSQRRRTNAERSLTLVRPELPSTRTTLGPLIYLVCTPSHRPSPSTRVPRPNGDSRFCYCGTYASLAFRGRRRRQNRSCPNKYDRQVSNALKRSDQVIIQKLLRSAEYNRTIAYEDESGFSTAPVNDLFPYSAFLVTRDDVWHVDIIAFAPTDHGRLNEILKKTACYIGVKAFTFTTTIAFNIVAEHMAPHYSTTFVSCRYPPREKFIAVRVALGTTGTRTDFRWLRVHNTNKTTHNDKKSPLTLCVGPVYGGYNKLSQIVEFFAYYSIMGVEHYRVYLSNVPREVETLLNVIKLRGNLSVSFHLWNVDTNSTRVALHGQMAAIQDCIYRSKGSSEYTVHADFDEYLVPSNSSTLADLVIKFENATGRGKLASLVAQNWFFCFEYPPVQSALWHTPLMLSRALVARERTPWEPNIRSKYIASTSTTIVGGVHRVAEAANGSVHVHLPVNSLVVNHYRRCCGLVNENAQQALVPDEPEQPDIVWDYSVYMHGTRMLTSPVMQAVEQLG</sequence>
<reference evidence="11" key="1">
    <citation type="journal article" date="2020" name="Cell">
        <title>Large-Scale Comparative Analyses of Tick Genomes Elucidate Their Genetic Diversity and Vector Capacities.</title>
        <authorList>
            <consortium name="Tick Genome and Microbiome Consortium (TIGMIC)"/>
            <person name="Jia N."/>
            <person name="Wang J."/>
            <person name="Shi W."/>
            <person name="Du L."/>
            <person name="Sun Y."/>
            <person name="Zhan W."/>
            <person name="Jiang J.F."/>
            <person name="Wang Q."/>
            <person name="Zhang B."/>
            <person name="Ji P."/>
            <person name="Bell-Sakyi L."/>
            <person name="Cui X.M."/>
            <person name="Yuan T.T."/>
            <person name="Jiang B.G."/>
            <person name="Yang W.F."/>
            <person name="Lam T.T."/>
            <person name="Chang Q.C."/>
            <person name="Ding S.J."/>
            <person name="Wang X.J."/>
            <person name="Zhu J.G."/>
            <person name="Ruan X.D."/>
            <person name="Zhao L."/>
            <person name="Wei J.T."/>
            <person name="Ye R.Z."/>
            <person name="Que T.C."/>
            <person name="Du C.H."/>
            <person name="Zhou Y.H."/>
            <person name="Cheng J.X."/>
            <person name="Dai P.F."/>
            <person name="Guo W.B."/>
            <person name="Han X.H."/>
            <person name="Huang E.J."/>
            <person name="Li L.F."/>
            <person name="Wei W."/>
            <person name="Gao Y.C."/>
            <person name="Liu J.Z."/>
            <person name="Shao H.Z."/>
            <person name="Wang X."/>
            <person name="Wang C.C."/>
            <person name="Yang T.C."/>
            <person name="Huo Q.B."/>
            <person name="Li W."/>
            <person name="Chen H.Y."/>
            <person name="Chen S.E."/>
            <person name="Zhou L.G."/>
            <person name="Ni X.B."/>
            <person name="Tian J.H."/>
            <person name="Sheng Y."/>
            <person name="Liu T."/>
            <person name="Pan Y.S."/>
            <person name="Xia L.Y."/>
            <person name="Li J."/>
            <person name="Zhao F."/>
            <person name="Cao W.C."/>
        </authorList>
    </citation>
    <scope>NUCLEOTIDE SEQUENCE</scope>
    <source>
        <strain evidence="11">Rmic-2018</strain>
    </source>
</reference>
<evidence type="ECO:0000256" key="3">
    <source>
        <dbReference type="ARBA" id="ARBA00022676"/>
    </source>
</evidence>
<dbReference type="Proteomes" id="UP000821866">
    <property type="component" value="Unassembled WGS sequence"/>
</dbReference>
<dbReference type="EC" id="2.4.1.-" evidence="8"/>
<dbReference type="GO" id="GO:0016020">
    <property type="term" value="C:membrane"/>
    <property type="evidence" value="ECO:0007669"/>
    <property type="project" value="UniProtKB-SubCell"/>
</dbReference>
<evidence type="ECO:0000256" key="2">
    <source>
        <dbReference type="ARBA" id="ARBA00007647"/>
    </source>
</evidence>
<comment type="similarity">
    <text evidence="2 8">Belongs to the glycosyltransferase 92 family.</text>
</comment>
<comment type="subcellular location">
    <subcellularLocation>
        <location evidence="1">Membrane</location>
        <topology evidence="1">Single-pass membrane protein</topology>
    </subcellularLocation>
</comment>
<dbReference type="PANTHER" id="PTHR21461:SF69">
    <property type="entry name" value="GLYCOSYLTRANSFERASE FAMILY 92 PROTEIN"/>
    <property type="match status" value="1"/>
</dbReference>
<evidence type="ECO:0000256" key="4">
    <source>
        <dbReference type="ARBA" id="ARBA00022679"/>
    </source>
</evidence>
<dbReference type="AlphaFoldDB" id="A0A9J6CZ46"/>
<dbReference type="InterPro" id="IPR008166">
    <property type="entry name" value="Glyco_transf_92"/>
</dbReference>
<accession>A0A9J6CZ46</accession>
<dbReference type="EMBL" id="JABSTU010004335">
    <property type="protein sequence ID" value="KAH7964014.1"/>
    <property type="molecule type" value="Genomic_DNA"/>
</dbReference>
<reference evidence="11" key="2">
    <citation type="submission" date="2021-09" db="EMBL/GenBank/DDBJ databases">
        <authorList>
            <person name="Jia N."/>
            <person name="Wang J."/>
            <person name="Shi W."/>
            <person name="Du L."/>
            <person name="Sun Y."/>
            <person name="Zhan W."/>
            <person name="Jiang J."/>
            <person name="Wang Q."/>
            <person name="Zhang B."/>
            <person name="Ji P."/>
            <person name="Sakyi L.B."/>
            <person name="Cui X."/>
            <person name="Yuan T."/>
            <person name="Jiang B."/>
            <person name="Yang W."/>
            <person name="Lam T.T.-Y."/>
            <person name="Chang Q."/>
            <person name="Ding S."/>
            <person name="Wang X."/>
            <person name="Zhu J."/>
            <person name="Ruan X."/>
            <person name="Zhao L."/>
            <person name="Wei J."/>
            <person name="Que T."/>
            <person name="Du C."/>
            <person name="Cheng J."/>
            <person name="Dai P."/>
            <person name="Han X."/>
            <person name="Huang E."/>
            <person name="Gao Y."/>
            <person name="Liu J."/>
            <person name="Shao H."/>
            <person name="Ye R."/>
            <person name="Li L."/>
            <person name="Wei W."/>
            <person name="Wang X."/>
            <person name="Wang C."/>
            <person name="Huo Q."/>
            <person name="Li W."/>
            <person name="Guo W."/>
            <person name="Chen H."/>
            <person name="Chen S."/>
            <person name="Zhou L."/>
            <person name="Zhou L."/>
            <person name="Ni X."/>
            <person name="Tian J."/>
            <person name="Zhou Y."/>
            <person name="Sheng Y."/>
            <person name="Liu T."/>
            <person name="Pan Y."/>
            <person name="Xia L."/>
            <person name="Li J."/>
            <person name="Zhao F."/>
            <person name="Cao W."/>
        </authorList>
    </citation>
    <scope>NUCLEOTIDE SEQUENCE</scope>
    <source>
        <strain evidence="11">Rmic-2018</strain>
        <tissue evidence="11">Larvae</tissue>
    </source>
</reference>
<dbReference type="GO" id="GO:0005737">
    <property type="term" value="C:cytoplasm"/>
    <property type="evidence" value="ECO:0007669"/>
    <property type="project" value="TreeGrafter"/>
</dbReference>
<feature type="coiled-coil region" evidence="9">
    <location>
        <begin position="12"/>
        <end position="49"/>
    </location>
</feature>
<name>A0A9J6CZ46_RHIMP</name>
<proteinExistence type="inferred from homology"/>
<feature type="region of interest" description="Disordered" evidence="10">
    <location>
        <begin position="62"/>
        <end position="86"/>
    </location>
</feature>
<dbReference type="PANTHER" id="PTHR21461">
    <property type="entry name" value="GLYCOSYLTRANSFERASE FAMILY 92 PROTEIN"/>
    <property type="match status" value="1"/>
</dbReference>
<dbReference type="VEuPathDB" id="VectorBase:LOC119183239"/>